<dbReference type="AlphaFoldDB" id="A0AAV2ZRR2"/>
<comment type="subcellular location">
    <subcellularLocation>
        <location evidence="4">Cell membrane</location>
        <topology evidence="4">Multi-pass membrane protein</topology>
    </subcellularLocation>
</comment>
<evidence type="ECO:0000256" key="9">
    <source>
        <dbReference type="ARBA" id="ARBA00023136"/>
    </source>
</evidence>
<dbReference type="InterPro" id="IPR050549">
    <property type="entry name" value="MFS_Trehalose_Transporter"/>
</dbReference>
<evidence type="ECO:0000256" key="8">
    <source>
        <dbReference type="ARBA" id="ARBA00022989"/>
    </source>
</evidence>
<evidence type="ECO:0000256" key="7">
    <source>
        <dbReference type="ARBA" id="ARBA00022692"/>
    </source>
</evidence>
<feature type="transmembrane region" description="Helical" evidence="17">
    <location>
        <begin position="74"/>
        <end position="97"/>
    </location>
</feature>
<reference evidence="19" key="1">
    <citation type="thesis" date="2020" institute="ProQuest LLC" country="789 East Eisenhower Parkway, Ann Arbor, MI, USA">
        <title>Comparative Genomics and Chromosome Evolution.</title>
        <authorList>
            <person name="Mudd A.B."/>
        </authorList>
    </citation>
    <scope>NUCLEOTIDE SEQUENCE</scope>
    <source>
        <strain evidence="19">1538</strain>
        <tissue evidence="19">Blood</tissue>
    </source>
</reference>
<dbReference type="GO" id="GO:1904659">
    <property type="term" value="P:D-glucose transmembrane transport"/>
    <property type="evidence" value="ECO:0007669"/>
    <property type="project" value="TreeGrafter"/>
</dbReference>
<dbReference type="Pfam" id="PF00083">
    <property type="entry name" value="Sugar_tr"/>
    <property type="match status" value="1"/>
</dbReference>
<evidence type="ECO:0000313" key="20">
    <source>
        <dbReference type="Proteomes" id="UP001181693"/>
    </source>
</evidence>
<keyword evidence="10" id="KW-0325">Glycoprotein</keyword>
<feature type="domain" description="Major facilitator superfamily (MFS) profile" evidence="18">
    <location>
        <begin position="31"/>
        <end position="473"/>
    </location>
</feature>
<feature type="transmembrane region" description="Helical" evidence="17">
    <location>
        <begin position="104"/>
        <end position="121"/>
    </location>
</feature>
<feature type="transmembrane region" description="Helical" evidence="17">
    <location>
        <begin position="187"/>
        <end position="208"/>
    </location>
</feature>
<keyword evidence="6" id="KW-1003">Cell membrane</keyword>
<comment type="catalytic activity">
    <reaction evidence="2">
        <text>D-glucose(out) = D-glucose(in)</text>
        <dbReference type="Rhea" id="RHEA:60376"/>
        <dbReference type="ChEBI" id="CHEBI:4167"/>
    </reaction>
</comment>
<evidence type="ECO:0000256" key="10">
    <source>
        <dbReference type="ARBA" id="ARBA00023180"/>
    </source>
</evidence>
<keyword evidence="9 17" id="KW-0472">Membrane</keyword>
<evidence type="ECO:0000256" key="11">
    <source>
        <dbReference type="ARBA" id="ARBA00052140"/>
    </source>
</evidence>
<comment type="catalytic activity">
    <reaction evidence="3">
        <text>L-dehydroascorbate(out) = L-dehydroascorbate(in)</text>
        <dbReference type="Rhea" id="RHEA:60380"/>
        <dbReference type="ChEBI" id="CHEBI:58539"/>
    </reaction>
</comment>
<name>A0AAV2ZRR2_PYXAD</name>
<evidence type="ECO:0000256" key="6">
    <source>
        <dbReference type="ARBA" id="ARBA00022475"/>
    </source>
</evidence>
<evidence type="ECO:0000256" key="3">
    <source>
        <dbReference type="ARBA" id="ARBA00001787"/>
    </source>
</evidence>
<dbReference type="NCBIfam" id="TIGR00879">
    <property type="entry name" value="SP"/>
    <property type="match status" value="1"/>
</dbReference>
<comment type="function">
    <text evidence="12">Insulin-regulated facilitative hexose transporter that mediates the transport of glucose and fructose. Facilitates hepatic influx of dietary trehalose, which in turn inhibits glucose and fructose influx triggering a starvation signal and hepatic autophagy through activation of AMPK and ULK1. Also able to mediate the transport of dehydroascorbate.</text>
</comment>
<comment type="similarity">
    <text evidence="5">Belongs to the major facilitator superfamily. Sugar transporter (TC 2.A.1.1) family. Glucose transporter subfamily.</text>
</comment>
<feature type="transmembrane region" description="Helical" evidence="17">
    <location>
        <begin position="418"/>
        <end position="435"/>
    </location>
</feature>
<comment type="catalytic activity">
    <reaction evidence="11">
        <text>alpha,alpha-trehalose(in) = alpha,alpha-trehalose(out)</text>
        <dbReference type="Rhea" id="RHEA:17629"/>
        <dbReference type="ChEBI" id="CHEBI:16551"/>
    </reaction>
</comment>
<feature type="transmembrane region" description="Helical" evidence="17">
    <location>
        <begin position="270"/>
        <end position="294"/>
    </location>
</feature>
<keyword evidence="16" id="KW-0813">Transport</keyword>
<evidence type="ECO:0000256" key="12">
    <source>
        <dbReference type="ARBA" id="ARBA00059062"/>
    </source>
</evidence>
<evidence type="ECO:0000256" key="4">
    <source>
        <dbReference type="ARBA" id="ARBA00004651"/>
    </source>
</evidence>
<evidence type="ECO:0000256" key="1">
    <source>
        <dbReference type="ARBA" id="ARBA00000590"/>
    </source>
</evidence>
<comment type="catalytic activity">
    <reaction evidence="1">
        <text>D-fructose(out) = D-fructose(in)</text>
        <dbReference type="Rhea" id="RHEA:60372"/>
        <dbReference type="ChEBI" id="CHEBI:37721"/>
    </reaction>
</comment>
<sequence>MEEDNRQPLLPPTQDQQIQHNIYLRRVQNRNLYLATWAAVLGPLSFGFVLGYSSPAISDLKNADDPRLILDKVTASWFGSIVTIGAAIGGLFGGWMVDRLGRKVSLMVCSIPFVLGFTFIISAQNVWMLLGGRLLSGLASGITSLVVPVYISETSHSRVRGLLGSCVQLMVVTGIVGSYIAGMFLDWRWLAVLCSVPPVIMVLFMIFMPETPRYLISQNQTFEALSALRFLRGPDVDHEWEYRQIESSADQQEASLKMADLWNPAIYKPFIIGISLMFFQQFTGINAIMFYAAMIFEEANFKNSSLASVIVGLIQVVFTAVAALIMDKAGRKILLIISGTIMAISATLFGVYFKITEIHSQNASTIMPVTAMAESSGEQLSWLPLASMALFISGFAIGWGPIPWLVMSEIFPLRARGVASGVCVITNWGCAFLVTKEFQDMMDSLTSYGTFWLFAAFCALNVLFTFFFVPETKGKSLEQIESHFQAERGTTRFGSFSSTVQ</sequence>
<feature type="transmembrane region" description="Helical" evidence="17">
    <location>
        <begin position="447"/>
        <end position="469"/>
    </location>
</feature>
<dbReference type="SUPFAM" id="SSF103473">
    <property type="entry name" value="MFS general substrate transporter"/>
    <property type="match status" value="1"/>
</dbReference>
<feature type="transmembrane region" description="Helical" evidence="17">
    <location>
        <begin position="382"/>
        <end position="406"/>
    </location>
</feature>
<keyword evidence="8 17" id="KW-1133">Transmembrane helix</keyword>
<dbReference type="InterPro" id="IPR003663">
    <property type="entry name" value="Sugar/inositol_transpt"/>
</dbReference>
<accession>A0AAV2ZRR2</accession>
<feature type="transmembrane region" description="Helical" evidence="17">
    <location>
        <begin position="162"/>
        <end position="181"/>
    </location>
</feature>
<dbReference type="InterPro" id="IPR005828">
    <property type="entry name" value="MFS_sugar_transport-like"/>
</dbReference>
<feature type="transmembrane region" description="Helical" evidence="17">
    <location>
        <begin position="127"/>
        <end position="150"/>
    </location>
</feature>
<dbReference type="Gene3D" id="1.20.1250.20">
    <property type="entry name" value="MFS general substrate transporter like domains"/>
    <property type="match status" value="1"/>
</dbReference>
<dbReference type="FunFam" id="1.20.1250.20:FF:000055">
    <property type="entry name" value="Facilitated trehalose transporter Tret1-2 homolog"/>
    <property type="match status" value="1"/>
</dbReference>
<dbReference type="GO" id="GO:0033300">
    <property type="term" value="F:dehydroascorbic acid transmembrane transporter activity"/>
    <property type="evidence" value="ECO:0007669"/>
    <property type="project" value="UniProtKB-ARBA"/>
</dbReference>
<dbReference type="InterPro" id="IPR036259">
    <property type="entry name" value="MFS_trans_sf"/>
</dbReference>
<evidence type="ECO:0000256" key="14">
    <source>
        <dbReference type="ARBA" id="ARBA00077395"/>
    </source>
</evidence>
<evidence type="ECO:0000259" key="18">
    <source>
        <dbReference type="PROSITE" id="PS50850"/>
    </source>
</evidence>
<feature type="transmembrane region" description="Helical" evidence="17">
    <location>
        <begin position="32"/>
        <end position="54"/>
    </location>
</feature>
<comment type="caution">
    <text evidence="19">The sequence shown here is derived from an EMBL/GenBank/DDBJ whole genome shotgun (WGS) entry which is preliminary data.</text>
</comment>
<dbReference type="GO" id="GO:0005886">
    <property type="term" value="C:plasma membrane"/>
    <property type="evidence" value="ECO:0007669"/>
    <property type="project" value="UniProtKB-SubCell"/>
</dbReference>
<evidence type="ECO:0000256" key="17">
    <source>
        <dbReference type="SAM" id="Phobius"/>
    </source>
</evidence>
<evidence type="ECO:0000256" key="16">
    <source>
        <dbReference type="RuleBase" id="RU003346"/>
    </source>
</evidence>
<dbReference type="EMBL" id="DYDO01000007">
    <property type="protein sequence ID" value="DBA21076.1"/>
    <property type="molecule type" value="Genomic_DNA"/>
</dbReference>
<evidence type="ECO:0000256" key="5">
    <source>
        <dbReference type="ARBA" id="ARBA00007004"/>
    </source>
</evidence>
<dbReference type="Proteomes" id="UP001181693">
    <property type="component" value="Unassembled WGS sequence"/>
</dbReference>
<dbReference type="PROSITE" id="PS00216">
    <property type="entry name" value="SUGAR_TRANSPORT_1"/>
    <property type="match status" value="2"/>
</dbReference>
<evidence type="ECO:0000256" key="13">
    <source>
        <dbReference type="ARBA" id="ARBA00067382"/>
    </source>
</evidence>
<dbReference type="InterPro" id="IPR005829">
    <property type="entry name" value="Sugar_transporter_CS"/>
</dbReference>
<organism evidence="19 20">
    <name type="scientific">Pyxicephalus adspersus</name>
    <name type="common">African bullfrog</name>
    <dbReference type="NCBI Taxonomy" id="30357"/>
    <lineage>
        <taxon>Eukaryota</taxon>
        <taxon>Metazoa</taxon>
        <taxon>Chordata</taxon>
        <taxon>Craniata</taxon>
        <taxon>Vertebrata</taxon>
        <taxon>Euteleostomi</taxon>
        <taxon>Amphibia</taxon>
        <taxon>Batrachia</taxon>
        <taxon>Anura</taxon>
        <taxon>Neobatrachia</taxon>
        <taxon>Ranoidea</taxon>
        <taxon>Pyxicephalidae</taxon>
        <taxon>Pyxicephalinae</taxon>
        <taxon>Pyxicephalus</taxon>
    </lineage>
</organism>
<dbReference type="PANTHER" id="PTHR48021:SF18">
    <property type="entry name" value="SOLUTE CARRIER FAMILY 2, FACILITATED GLUCOSE TRANSPORTER MEMBER 8"/>
    <property type="match status" value="1"/>
</dbReference>
<evidence type="ECO:0000313" key="19">
    <source>
        <dbReference type="EMBL" id="DBA21076.1"/>
    </source>
</evidence>
<feature type="transmembrane region" description="Helical" evidence="17">
    <location>
        <begin position="333"/>
        <end position="353"/>
    </location>
</feature>
<feature type="transmembrane region" description="Helical" evidence="17">
    <location>
        <begin position="306"/>
        <end position="326"/>
    </location>
</feature>
<gene>
    <name evidence="19" type="ORF">GDO54_017795</name>
</gene>
<keyword evidence="7 17" id="KW-0812">Transmembrane</keyword>
<keyword evidence="20" id="KW-1185">Reference proteome</keyword>
<evidence type="ECO:0000256" key="15">
    <source>
        <dbReference type="ARBA" id="ARBA00080242"/>
    </source>
</evidence>
<dbReference type="PANTHER" id="PTHR48021">
    <property type="match status" value="1"/>
</dbReference>
<evidence type="ECO:0000256" key="2">
    <source>
        <dbReference type="ARBA" id="ARBA00000618"/>
    </source>
</evidence>
<dbReference type="PROSITE" id="PS00217">
    <property type="entry name" value="SUGAR_TRANSPORT_2"/>
    <property type="match status" value="1"/>
</dbReference>
<proteinExistence type="inferred from homology"/>
<dbReference type="InterPro" id="IPR020846">
    <property type="entry name" value="MFS_dom"/>
</dbReference>
<dbReference type="PRINTS" id="PR00171">
    <property type="entry name" value="SUGRTRNSPORT"/>
</dbReference>
<protein>
    <recommendedName>
        <fullName evidence="13">Solute carrier family 2, facilitated glucose transporter member 8</fullName>
    </recommendedName>
    <alternativeName>
        <fullName evidence="14">Glucose transporter type 8</fullName>
    </alternativeName>
    <alternativeName>
        <fullName evidence="15">Glucose transporter type X1</fullName>
    </alternativeName>
</protein>
<dbReference type="PROSITE" id="PS50850">
    <property type="entry name" value="MFS"/>
    <property type="match status" value="1"/>
</dbReference>